<comment type="caution">
    <text evidence="1">The sequence shown here is derived from an EMBL/GenBank/DDBJ whole genome shotgun (WGS) entry which is preliminary data.</text>
</comment>
<dbReference type="EMBL" id="MU118076">
    <property type="protein sequence ID" value="KAF9645851.1"/>
    <property type="molecule type" value="Genomic_DNA"/>
</dbReference>
<protein>
    <submittedName>
        <fullName evidence="1">Uncharacterized protein</fullName>
    </submittedName>
</protein>
<proteinExistence type="predicted"/>
<name>A0ACB6Z8A1_THEGA</name>
<reference evidence="1" key="1">
    <citation type="submission" date="2019-10" db="EMBL/GenBank/DDBJ databases">
        <authorList>
            <consortium name="DOE Joint Genome Institute"/>
            <person name="Kuo A."/>
            <person name="Miyauchi S."/>
            <person name="Kiss E."/>
            <person name="Drula E."/>
            <person name="Kohler A."/>
            <person name="Sanchez-Garcia M."/>
            <person name="Andreopoulos B."/>
            <person name="Barry K.W."/>
            <person name="Bonito G."/>
            <person name="Buee M."/>
            <person name="Carver A."/>
            <person name="Chen C."/>
            <person name="Cichocki N."/>
            <person name="Clum A."/>
            <person name="Culley D."/>
            <person name="Crous P.W."/>
            <person name="Fauchery L."/>
            <person name="Girlanda M."/>
            <person name="Hayes R."/>
            <person name="Keri Z."/>
            <person name="Labutti K."/>
            <person name="Lipzen A."/>
            <person name="Lombard V."/>
            <person name="Magnuson J."/>
            <person name="Maillard F."/>
            <person name="Morin E."/>
            <person name="Murat C."/>
            <person name="Nolan M."/>
            <person name="Ohm R."/>
            <person name="Pangilinan J."/>
            <person name="Pereira M."/>
            <person name="Perotto S."/>
            <person name="Peter M."/>
            <person name="Riley R."/>
            <person name="Sitrit Y."/>
            <person name="Stielow B."/>
            <person name="Szollosi G."/>
            <person name="Zifcakova L."/>
            <person name="Stursova M."/>
            <person name="Spatafora J.W."/>
            <person name="Tedersoo L."/>
            <person name="Vaario L.-M."/>
            <person name="Yamada A."/>
            <person name="Yan M."/>
            <person name="Wang P."/>
            <person name="Xu J."/>
            <person name="Bruns T."/>
            <person name="Baldrian P."/>
            <person name="Vilgalys R."/>
            <person name="Henrissat B."/>
            <person name="Grigoriev I.V."/>
            <person name="Hibbett D."/>
            <person name="Nagy L.G."/>
            <person name="Martin F.M."/>
        </authorList>
    </citation>
    <scope>NUCLEOTIDE SEQUENCE</scope>
    <source>
        <strain evidence="1">P2</strain>
    </source>
</reference>
<gene>
    <name evidence="1" type="ORF">BDM02DRAFT_3119621</name>
</gene>
<sequence>MNVAPSTTPTSSDFVKARYASTTVTSIVVAVSVTVTLFYLAGLYLAARHWARPQEYPSVGLQRSISSMYLLLALTGIAEASISTWILAQYDYNDNSALEARVTLFYGCWMTLIAGCCSFLSLHPKSSRTPFTWSVLRLIWVYIMFPLWVSVTGVLGALLPCNAVFIAYCRQLKALLGISIAQW</sequence>
<evidence type="ECO:0000313" key="1">
    <source>
        <dbReference type="EMBL" id="KAF9645851.1"/>
    </source>
</evidence>
<organism evidence="1 2">
    <name type="scientific">Thelephora ganbajun</name>
    <name type="common">Ganba fungus</name>
    <dbReference type="NCBI Taxonomy" id="370292"/>
    <lineage>
        <taxon>Eukaryota</taxon>
        <taxon>Fungi</taxon>
        <taxon>Dikarya</taxon>
        <taxon>Basidiomycota</taxon>
        <taxon>Agaricomycotina</taxon>
        <taxon>Agaricomycetes</taxon>
        <taxon>Thelephorales</taxon>
        <taxon>Thelephoraceae</taxon>
        <taxon>Thelephora</taxon>
    </lineage>
</organism>
<reference evidence="1" key="2">
    <citation type="journal article" date="2020" name="Nat. Commun.">
        <title>Large-scale genome sequencing of mycorrhizal fungi provides insights into the early evolution of symbiotic traits.</title>
        <authorList>
            <person name="Miyauchi S."/>
            <person name="Kiss E."/>
            <person name="Kuo A."/>
            <person name="Drula E."/>
            <person name="Kohler A."/>
            <person name="Sanchez-Garcia M."/>
            <person name="Morin E."/>
            <person name="Andreopoulos B."/>
            <person name="Barry K.W."/>
            <person name="Bonito G."/>
            <person name="Buee M."/>
            <person name="Carver A."/>
            <person name="Chen C."/>
            <person name="Cichocki N."/>
            <person name="Clum A."/>
            <person name="Culley D."/>
            <person name="Crous P.W."/>
            <person name="Fauchery L."/>
            <person name="Girlanda M."/>
            <person name="Hayes R.D."/>
            <person name="Keri Z."/>
            <person name="LaButti K."/>
            <person name="Lipzen A."/>
            <person name="Lombard V."/>
            <person name="Magnuson J."/>
            <person name="Maillard F."/>
            <person name="Murat C."/>
            <person name="Nolan M."/>
            <person name="Ohm R.A."/>
            <person name="Pangilinan J."/>
            <person name="Pereira M.F."/>
            <person name="Perotto S."/>
            <person name="Peter M."/>
            <person name="Pfister S."/>
            <person name="Riley R."/>
            <person name="Sitrit Y."/>
            <person name="Stielow J.B."/>
            <person name="Szollosi G."/>
            <person name="Zifcakova L."/>
            <person name="Stursova M."/>
            <person name="Spatafora J.W."/>
            <person name="Tedersoo L."/>
            <person name="Vaario L.M."/>
            <person name="Yamada A."/>
            <person name="Yan M."/>
            <person name="Wang P."/>
            <person name="Xu J."/>
            <person name="Bruns T."/>
            <person name="Baldrian P."/>
            <person name="Vilgalys R."/>
            <person name="Dunand C."/>
            <person name="Henrissat B."/>
            <person name="Grigoriev I.V."/>
            <person name="Hibbett D."/>
            <person name="Nagy L.G."/>
            <person name="Martin F.M."/>
        </authorList>
    </citation>
    <scope>NUCLEOTIDE SEQUENCE</scope>
    <source>
        <strain evidence="1">P2</strain>
    </source>
</reference>
<accession>A0ACB6Z8A1</accession>
<keyword evidence="2" id="KW-1185">Reference proteome</keyword>
<evidence type="ECO:0000313" key="2">
    <source>
        <dbReference type="Proteomes" id="UP000886501"/>
    </source>
</evidence>
<dbReference type="Proteomes" id="UP000886501">
    <property type="component" value="Unassembled WGS sequence"/>
</dbReference>